<evidence type="ECO:0000256" key="5">
    <source>
        <dbReference type="ARBA" id="ARBA00022679"/>
    </source>
</evidence>
<dbReference type="FunFam" id="3.30.565.10:FF:000006">
    <property type="entry name" value="Sensor histidine kinase WalK"/>
    <property type="match status" value="1"/>
</dbReference>
<evidence type="ECO:0000256" key="1">
    <source>
        <dbReference type="ARBA" id="ARBA00000085"/>
    </source>
</evidence>
<keyword evidence="10 11" id="KW-0472">Membrane</keyword>
<evidence type="ECO:0000256" key="2">
    <source>
        <dbReference type="ARBA" id="ARBA00004370"/>
    </source>
</evidence>
<dbReference type="Pfam" id="PF00512">
    <property type="entry name" value="HisKA"/>
    <property type="match status" value="1"/>
</dbReference>
<dbReference type="PANTHER" id="PTHR45436">
    <property type="entry name" value="SENSOR HISTIDINE KINASE YKOH"/>
    <property type="match status" value="1"/>
</dbReference>
<reference evidence="14 15" key="1">
    <citation type="submission" date="2020-04" db="EMBL/GenBank/DDBJ databases">
        <authorList>
            <person name="Hitch T.C.A."/>
            <person name="Wylensek D."/>
            <person name="Clavel T."/>
        </authorList>
    </citation>
    <scope>NUCLEOTIDE SEQUENCE [LARGE SCALE GENOMIC DNA]</scope>
    <source>
        <strain evidence="14 15">PG-130-P53-12</strain>
    </source>
</reference>
<keyword evidence="4" id="KW-0597">Phosphoprotein</keyword>
<keyword evidence="8 11" id="KW-1133">Transmembrane helix</keyword>
<keyword evidence="6 11" id="KW-0812">Transmembrane</keyword>
<dbReference type="InterPro" id="IPR036097">
    <property type="entry name" value="HisK_dim/P_sf"/>
</dbReference>
<dbReference type="Gene3D" id="1.10.287.130">
    <property type="match status" value="1"/>
</dbReference>
<organism evidence="14 15">
    <name type="scientific">Selenomonas bovis</name>
    <dbReference type="NCBI Taxonomy" id="416586"/>
    <lineage>
        <taxon>Bacteria</taxon>
        <taxon>Bacillati</taxon>
        <taxon>Bacillota</taxon>
        <taxon>Negativicutes</taxon>
        <taxon>Selenomonadales</taxon>
        <taxon>Selenomonadaceae</taxon>
        <taxon>Selenomonas</taxon>
    </lineage>
</organism>
<keyword evidence="7" id="KW-0418">Kinase</keyword>
<dbReference type="Proteomes" id="UP000543804">
    <property type="component" value="Unassembled WGS sequence"/>
</dbReference>
<feature type="domain" description="Histidine kinase" evidence="12">
    <location>
        <begin position="259"/>
        <end position="476"/>
    </location>
</feature>
<dbReference type="InterPro" id="IPR004358">
    <property type="entry name" value="Sig_transdc_His_kin-like_C"/>
</dbReference>
<dbReference type="SUPFAM" id="SSF55874">
    <property type="entry name" value="ATPase domain of HSP90 chaperone/DNA topoisomerase II/histidine kinase"/>
    <property type="match status" value="1"/>
</dbReference>
<evidence type="ECO:0000256" key="4">
    <source>
        <dbReference type="ARBA" id="ARBA00022553"/>
    </source>
</evidence>
<dbReference type="EMBL" id="JABAFA010000039">
    <property type="protein sequence ID" value="NMD99588.1"/>
    <property type="molecule type" value="Genomic_DNA"/>
</dbReference>
<dbReference type="SUPFAM" id="SSF47384">
    <property type="entry name" value="Homodimeric domain of signal transducing histidine kinase"/>
    <property type="match status" value="1"/>
</dbReference>
<dbReference type="RefSeq" id="WP_170077872.1">
    <property type="nucleotide sequence ID" value="NZ_JABAFA010000039.1"/>
</dbReference>
<evidence type="ECO:0000259" key="13">
    <source>
        <dbReference type="PROSITE" id="PS50885"/>
    </source>
</evidence>
<dbReference type="GO" id="GO:0000155">
    <property type="term" value="F:phosphorelay sensor kinase activity"/>
    <property type="evidence" value="ECO:0007669"/>
    <property type="project" value="InterPro"/>
</dbReference>
<evidence type="ECO:0000313" key="15">
    <source>
        <dbReference type="Proteomes" id="UP000543804"/>
    </source>
</evidence>
<evidence type="ECO:0000256" key="9">
    <source>
        <dbReference type="ARBA" id="ARBA00023012"/>
    </source>
</evidence>
<keyword evidence="5" id="KW-0808">Transferase</keyword>
<dbReference type="Gene3D" id="3.30.565.10">
    <property type="entry name" value="Histidine kinase-like ATPase, C-terminal domain"/>
    <property type="match status" value="1"/>
</dbReference>
<gene>
    <name evidence="14" type="ORF">HF878_08945</name>
</gene>
<evidence type="ECO:0000256" key="7">
    <source>
        <dbReference type="ARBA" id="ARBA00022777"/>
    </source>
</evidence>
<dbReference type="Pfam" id="PF00672">
    <property type="entry name" value="HAMP"/>
    <property type="match status" value="1"/>
</dbReference>
<proteinExistence type="predicted"/>
<feature type="domain" description="HAMP" evidence="13">
    <location>
        <begin position="198"/>
        <end position="251"/>
    </location>
</feature>
<evidence type="ECO:0000256" key="11">
    <source>
        <dbReference type="SAM" id="Phobius"/>
    </source>
</evidence>
<dbReference type="CDD" id="cd06225">
    <property type="entry name" value="HAMP"/>
    <property type="match status" value="1"/>
</dbReference>
<protein>
    <recommendedName>
        <fullName evidence="3">histidine kinase</fullName>
        <ecNumber evidence="3">2.7.13.3</ecNumber>
    </recommendedName>
</protein>
<dbReference type="Pfam" id="PF02518">
    <property type="entry name" value="HATPase_c"/>
    <property type="match status" value="1"/>
</dbReference>
<dbReference type="InterPro" id="IPR003594">
    <property type="entry name" value="HATPase_dom"/>
</dbReference>
<dbReference type="InterPro" id="IPR003661">
    <property type="entry name" value="HisK_dim/P_dom"/>
</dbReference>
<dbReference type="CDD" id="cd00075">
    <property type="entry name" value="HATPase"/>
    <property type="match status" value="1"/>
</dbReference>
<comment type="caution">
    <text evidence="14">The sequence shown here is derived from an EMBL/GenBank/DDBJ whole genome shotgun (WGS) entry which is preliminary data.</text>
</comment>
<comment type="catalytic activity">
    <reaction evidence="1">
        <text>ATP + protein L-histidine = ADP + protein N-phospho-L-histidine.</text>
        <dbReference type="EC" id="2.7.13.3"/>
    </reaction>
</comment>
<evidence type="ECO:0000259" key="12">
    <source>
        <dbReference type="PROSITE" id="PS50109"/>
    </source>
</evidence>
<keyword evidence="15" id="KW-1185">Reference proteome</keyword>
<sequence length="477" mass="54217">MSSRIKYRLASLRRSMCAPRISTKITALYALLLSLILIITMFSMGLGIYFSIYHQAEREIDISVQQVLQKLENGADFTQSFWEDDPVLPGVVLRVTNITGRVVFENDSHFPPLEEVAASTRDWSPFLSDKNLRVADIGNWSIYHEEIDVMHDGSIYTLHFLRTITAERQFLKHVQQFLIFAMIVGFIFALAMGYLASRRILKPIRTLTATARKIEIERMDRRIKVPEARDELTELTVTFNHMLDRLQDGINQQQRFVSDASHELRTPVTVILGYSDLLARWGQSDAEVLKEGISSIRSEAENMQQLIEKLLFLARADQKRQVLHKEALELSELLADVMKKMKLVTKRHTVELLRNDPGTVCADPVMMRQMMRIFLENSTKYTPAGGRITVESVRRGGWLCVTFADTGIGIAPKDQKKVFERFYRVDTSRTKAEGVSGTGLGLSIASWIAEQHGIEISLESNLGEGTQIHLRIPLMCG</sequence>
<evidence type="ECO:0000256" key="6">
    <source>
        <dbReference type="ARBA" id="ARBA00022692"/>
    </source>
</evidence>
<dbReference type="InterPro" id="IPR005467">
    <property type="entry name" value="His_kinase_dom"/>
</dbReference>
<dbReference type="PANTHER" id="PTHR45436:SF5">
    <property type="entry name" value="SENSOR HISTIDINE KINASE TRCS"/>
    <property type="match status" value="1"/>
</dbReference>
<dbReference type="Gene3D" id="6.10.340.10">
    <property type="match status" value="1"/>
</dbReference>
<accession>A0A848B8L7</accession>
<evidence type="ECO:0000256" key="10">
    <source>
        <dbReference type="ARBA" id="ARBA00023136"/>
    </source>
</evidence>
<dbReference type="CDD" id="cd00082">
    <property type="entry name" value="HisKA"/>
    <property type="match status" value="1"/>
</dbReference>
<dbReference type="PRINTS" id="PR00344">
    <property type="entry name" value="BCTRLSENSOR"/>
</dbReference>
<evidence type="ECO:0000256" key="3">
    <source>
        <dbReference type="ARBA" id="ARBA00012438"/>
    </source>
</evidence>
<dbReference type="GO" id="GO:0005886">
    <property type="term" value="C:plasma membrane"/>
    <property type="evidence" value="ECO:0007669"/>
    <property type="project" value="TreeGrafter"/>
</dbReference>
<dbReference type="SUPFAM" id="SSF158472">
    <property type="entry name" value="HAMP domain-like"/>
    <property type="match status" value="1"/>
</dbReference>
<feature type="transmembrane region" description="Helical" evidence="11">
    <location>
        <begin position="21"/>
        <end position="50"/>
    </location>
</feature>
<name>A0A848B8L7_9FIRM</name>
<dbReference type="SMART" id="SM00388">
    <property type="entry name" value="HisKA"/>
    <property type="match status" value="1"/>
</dbReference>
<dbReference type="EC" id="2.7.13.3" evidence="3"/>
<comment type="subcellular location">
    <subcellularLocation>
        <location evidence="2">Membrane</location>
    </subcellularLocation>
</comment>
<dbReference type="InterPro" id="IPR036890">
    <property type="entry name" value="HATPase_C_sf"/>
</dbReference>
<dbReference type="InterPro" id="IPR050428">
    <property type="entry name" value="TCS_sensor_his_kinase"/>
</dbReference>
<dbReference type="PROSITE" id="PS50109">
    <property type="entry name" value="HIS_KIN"/>
    <property type="match status" value="1"/>
</dbReference>
<dbReference type="AlphaFoldDB" id="A0A848B8L7"/>
<dbReference type="SMART" id="SM00304">
    <property type="entry name" value="HAMP"/>
    <property type="match status" value="1"/>
</dbReference>
<dbReference type="PROSITE" id="PS50885">
    <property type="entry name" value="HAMP"/>
    <property type="match status" value="1"/>
</dbReference>
<evidence type="ECO:0000256" key="8">
    <source>
        <dbReference type="ARBA" id="ARBA00022989"/>
    </source>
</evidence>
<dbReference type="SMART" id="SM00387">
    <property type="entry name" value="HATPase_c"/>
    <property type="match status" value="1"/>
</dbReference>
<dbReference type="FunFam" id="1.10.287.130:FF:000001">
    <property type="entry name" value="Two-component sensor histidine kinase"/>
    <property type="match status" value="1"/>
</dbReference>
<evidence type="ECO:0000313" key="14">
    <source>
        <dbReference type="EMBL" id="NMD99588.1"/>
    </source>
</evidence>
<dbReference type="InterPro" id="IPR003660">
    <property type="entry name" value="HAMP_dom"/>
</dbReference>
<feature type="transmembrane region" description="Helical" evidence="11">
    <location>
        <begin position="177"/>
        <end position="196"/>
    </location>
</feature>
<keyword evidence="9" id="KW-0902">Two-component regulatory system</keyword>